<evidence type="ECO:0000313" key="5">
    <source>
        <dbReference type="Proteomes" id="UP001562425"/>
    </source>
</evidence>
<name>A0ABD1DR15_CULPP</name>
<reference evidence="4 5" key="1">
    <citation type="submission" date="2024-05" db="EMBL/GenBank/DDBJ databases">
        <title>Culex pipiens pipiens assembly and annotation.</title>
        <authorList>
            <person name="Alout H."/>
            <person name="Durand T."/>
        </authorList>
    </citation>
    <scope>NUCLEOTIDE SEQUENCE [LARGE SCALE GENOMIC DNA]</scope>
    <source>
        <strain evidence="4">HA-2024</strain>
        <tissue evidence="4">Whole body</tissue>
    </source>
</reference>
<dbReference type="InterPro" id="IPR043504">
    <property type="entry name" value="Peptidase_S1_PA_chymotrypsin"/>
</dbReference>
<dbReference type="Gene3D" id="2.40.10.10">
    <property type="entry name" value="Trypsin-like serine proteases"/>
    <property type="match status" value="1"/>
</dbReference>
<dbReference type="AlphaFoldDB" id="A0ABD1DR15"/>
<dbReference type="PRINTS" id="PR00722">
    <property type="entry name" value="CHYMOTRYPSIN"/>
</dbReference>
<evidence type="ECO:0000256" key="2">
    <source>
        <dbReference type="ARBA" id="ARBA00024195"/>
    </source>
</evidence>
<comment type="caution">
    <text evidence="4">The sequence shown here is derived from an EMBL/GenBank/DDBJ whole genome shotgun (WGS) entry which is preliminary data.</text>
</comment>
<protein>
    <recommendedName>
        <fullName evidence="3">Peptidase S1 domain-containing protein</fullName>
    </recommendedName>
</protein>
<comment type="similarity">
    <text evidence="2">Belongs to the peptidase S1 family. CLIP subfamily.</text>
</comment>
<sequence>MLADVHEQGPSRTVILKAAHHYKTLSGHITHCHNQPLSVNLCASIVLLIKSAFGTSCGSPKTSQHGPNYRSWQVSIVYGGQRDQFNPLQCSGTILNDRFVITAAHCLYDLNGDPVPLPMLQIQSVNNVAISRSIARVYHPKKFNVERLDDDVVLLKLDRPFLFNSYVSPICFNSTKLVSPEIYALDTYHRKAGMALMIRANDTLYIGGVVLYTTGSSQDNISFAGGINLEPYAVWIDTTINRHLRLSVSEQKCQEYSAVAATKEVTMWIPTVVLLDESFDFFKPLCFANFISEHFLLTAAKCKSATRSVFIQHYVWDTEKITEFEFYTIPSEPNGIALVQIPDKPRKFNQLINCLWTEEDTPVKFVSQVKHALGYHMEDYFRAEYVPTKPIKLVDIKHCSVIESMRIQSAPGDVVAVKKGNETIRRIIGLSTKGFGSCYERSVRSIVEKIDWIESIVWG</sequence>
<dbReference type="InterPro" id="IPR001254">
    <property type="entry name" value="Trypsin_dom"/>
</dbReference>
<evidence type="ECO:0000256" key="1">
    <source>
        <dbReference type="ARBA" id="ARBA00023157"/>
    </source>
</evidence>
<organism evidence="4 5">
    <name type="scientific">Culex pipiens pipiens</name>
    <name type="common">Northern house mosquito</name>
    <dbReference type="NCBI Taxonomy" id="38569"/>
    <lineage>
        <taxon>Eukaryota</taxon>
        <taxon>Metazoa</taxon>
        <taxon>Ecdysozoa</taxon>
        <taxon>Arthropoda</taxon>
        <taxon>Hexapoda</taxon>
        <taxon>Insecta</taxon>
        <taxon>Pterygota</taxon>
        <taxon>Neoptera</taxon>
        <taxon>Endopterygota</taxon>
        <taxon>Diptera</taxon>
        <taxon>Nematocera</taxon>
        <taxon>Culicoidea</taxon>
        <taxon>Culicidae</taxon>
        <taxon>Culicinae</taxon>
        <taxon>Culicini</taxon>
        <taxon>Culex</taxon>
        <taxon>Culex</taxon>
    </lineage>
</organism>
<accession>A0ABD1DR15</accession>
<dbReference type="InterPro" id="IPR009003">
    <property type="entry name" value="Peptidase_S1_PA"/>
</dbReference>
<dbReference type="SUPFAM" id="SSF50494">
    <property type="entry name" value="Trypsin-like serine proteases"/>
    <property type="match status" value="2"/>
</dbReference>
<dbReference type="Proteomes" id="UP001562425">
    <property type="component" value="Unassembled WGS sequence"/>
</dbReference>
<dbReference type="Pfam" id="PF00089">
    <property type="entry name" value="Trypsin"/>
    <property type="match status" value="1"/>
</dbReference>
<gene>
    <name evidence="4" type="ORF">pipiens_006193</name>
</gene>
<keyword evidence="5" id="KW-1185">Reference proteome</keyword>
<dbReference type="EMBL" id="JBEHCU010003387">
    <property type="protein sequence ID" value="KAL1402205.1"/>
    <property type="molecule type" value="Genomic_DNA"/>
</dbReference>
<dbReference type="InterPro" id="IPR001314">
    <property type="entry name" value="Peptidase_S1A"/>
</dbReference>
<keyword evidence="1" id="KW-1015">Disulfide bond</keyword>
<dbReference type="InterPro" id="IPR018114">
    <property type="entry name" value="TRYPSIN_HIS"/>
</dbReference>
<evidence type="ECO:0000259" key="3">
    <source>
        <dbReference type="PROSITE" id="PS50240"/>
    </source>
</evidence>
<proteinExistence type="inferred from homology"/>
<dbReference type="SMART" id="SM00020">
    <property type="entry name" value="Tryp_SPc"/>
    <property type="match status" value="1"/>
</dbReference>
<dbReference type="PANTHER" id="PTHR24252">
    <property type="entry name" value="ACROSIN-RELATED"/>
    <property type="match status" value="1"/>
</dbReference>
<feature type="domain" description="Peptidase S1" evidence="3">
    <location>
        <begin position="52"/>
        <end position="458"/>
    </location>
</feature>
<dbReference type="PROSITE" id="PS50240">
    <property type="entry name" value="TRYPSIN_DOM"/>
    <property type="match status" value="1"/>
</dbReference>
<dbReference type="PROSITE" id="PS00134">
    <property type="entry name" value="TRYPSIN_HIS"/>
    <property type="match status" value="1"/>
</dbReference>
<dbReference type="PANTHER" id="PTHR24252:SF7">
    <property type="entry name" value="HYALIN"/>
    <property type="match status" value="1"/>
</dbReference>
<evidence type="ECO:0000313" key="4">
    <source>
        <dbReference type="EMBL" id="KAL1402205.1"/>
    </source>
</evidence>